<dbReference type="EMBL" id="PKTG01000099">
    <property type="protein sequence ID" value="PLX16960.1"/>
    <property type="molecule type" value="Genomic_DNA"/>
</dbReference>
<accession>A0A2N5ZE78</accession>
<feature type="compositionally biased region" description="Low complexity" evidence="1">
    <location>
        <begin position="22"/>
        <end position="35"/>
    </location>
</feature>
<feature type="compositionally biased region" description="Basic and acidic residues" evidence="1">
    <location>
        <begin position="43"/>
        <end position="54"/>
    </location>
</feature>
<organism evidence="2 3">
    <name type="scientific">Muiribacterium halophilum</name>
    <dbReference type="NCBI Taxonomy" id="2053465"/>
    <lineage>
        <taxon>Bacteria</taxon>
        <taxon>Candidatus Muiribacteriota</taxon>
        <taxon>Candidatus Muiribacteriia</taxon>
        <taxon>Candidatus Muiribacteriales</taxon>
        <taxon>Candidatus Muiribacteriaceae</taxon>
        <taxon>Candidatus Muiribacterium</taxon>
    </lineage>
</organism>
<dbReference type="AlphaFoldDB" id="A0A2N5ZE78"/>
<reference evidence="2 3" key="1">
    <citation type="submission" date="2017-11" db="EMBL/GenBank/DDBJ databases">
        <title>Genome-resolved metagenomics identifies genetic mobility, metabolic interactions, and unexpected diversity in perchlorate-reducing communities.</title>
        <authorList>
            <person name="Barnum T.P."/>
            <person name="Figueroa I.A."/>
            <person name="Carlstrom C.I."/>
            <person name="Lucas L.N."/>
            <person name="Engelbrektson A.L."/>
            <person name="Coates J.D."/>
        </authorList>
    </citation>
    <scope>NUCLEOTIDE SEQUENCE [LARGE SCALE GENOMIC DNA]</scope>
    <source>
        <strain evidence="2">BM706</strain>
    </source>
</reference>
<feature type="compositionally biased region" description="Basic residues" evidence="1">
    <location>
        <begin position="55"/>
        <end position="64"/>
    </location>
</feature>
<feature type="compositionally biased region" description="Basic and acidic residues" evidence="1">
    <location>
        <begin position="93"/>
        <end position="103"/>
    </location>
</feature>
<protein>
    <submittedName>
        <fullName evidence="2">Uncharacterized protein</fullName>
    </submittedName>
</protein>
<feature type="region of interest" description="Disordered" evidence="1">
    <location>
        <begin position="1"/>
        <end position="103"/>
    </location>
</feature>
<proteinExistence type="predicted"/>
<dbReference type="Proteomes" id="UP000234857">
    <property type="component" value="Unassembled WGS sequence"/>
</dbReference>
<gene>
    <name evidence="2" type="ORF">C0601_08760</name>
</gene>
<feature type="non-terminal residue" evidence="2">
    <location>
        <position position="1"/>
    </location>
</feature>
<name>A0A2N5ZE78_MUIH1</name>
<comment type="caution">
    <text evidence="2">The sequence shown here is derived from an EMBL/GenBank/DDBJ whole genome shotgun (WGS) entry which is preliminary data.</text>
</comment>
<feature type="compositionally biased region" description="Gly residues" evidence="1">
    <location>
        <begin position="11"/>
        <end position="21"/>
    </location>
</feature>
<evidence type="ECO:0000256" key="1">
    <source>
        <dbReference type="SAM" id="MobiDB-lite"/>
    </source>
</evidence>
<evidence type="ECO:0000313" key="3">
    <source>
        <dbReference type="Proteomes" id="UP000234857"/>
    </source>
</evidence>
<evidence type="ECO:0000313" key="2">
    <source>
        <dbReference type="EMBL" id="PLX16960.1"/>
    </source>
</evidence>
<sequence length="217" mass="24819">LTVDARPHQGQGQGNGQGLGNGNANQTANDNANENAFEDRDDDQDKDKDKDKGRGKNKNKGKGLKKSEDGVPYGWSQGLKKGWKDSFPPGWSKKSDDEKEEWMDRLERAKDKVKEKARDNERDENKIEILIEYLSRMGIDIEDAEDIIIKGIDEDIPDEELKDINVMVGEKAKDVDFKKVKEEVLENIKKGVKSEELMKKIEKVLDDAGPDWWEFWK</sequence>